<comment type="caution">
    <text evidence="1">The sequence shown here is derived from an EMBL/GenBank/DDBJ whole genome shotgun (WGS) entry which is preliminary data.</text>
</comment>
<accession>A0AAV4W2M7</accession>
<protein>
    <submittedName>
        <fullName evidence="1">Uncharacterized protein</fullName>
    </submittedName>
</protein>
<dbReference type="Proteomes" id="UP001054837">
    <property type="component" value="Unassembled WGS sequence"/>
</dbReference>
<keyword evidence="2" id="KW-1185">Reference proteome</keyword>
<dbReference type="EMBL" id="BPLQ01014064">
    <property type="protein sequence ID" value="GIY76972.1"/>
    <property type="molecule type" value="Genomic_DNA"/>
</dbReference>
<reference evidence="1 2" key="1">
    <citation type="submission" date="2021-06" db="EMBL/GenBank/DDBJ databases">
        <title>Caerostris darwini draft genome.</title>
        <authorList>
            <person name="Kono N."/>
            <person name="Arakawa K."/>
        </authorList>
    </citation>
    <scope>NUCLEOTIDE SEQUENCE [LARGE SCALE GENOMIC DNA]</scope>
</reference>
<name>A0AAV4W2M7_9ARAC</name>
<proteinExistence type="predicted"/>
<organism evidence="1 2">
    <name type="scientific">Caerostris darwini</name>
    <dbReference type="NCBI Taxonomy" id="1538125"/>
    <lineage>
        <taxon>Eukaryota</taxon>
        <taxon>Metazoa</taxon>
        <taxon>Ecdysozoa</taxon>
        <taxon>Arthropoda</taxon>
        <taxon>Chelicerata</taxon>
        <taxon>Arachnida</taxon>
        <taxon>Araneae</taxon>
        <taxon>Araneomorphae</taxon>
        <taxon>Entelegynae</taxon>
        <taxon>Araneoidea</taxon>
        <taxon>Araneidae</taxon>
        <taxon>Caerostris</taxon>
    </lineage>
</organism>
<dbReference type="AlphaFoldDB" id="A0AAV4W2M7"/>
<sequence length="146" mass="16008">MFDEINNLSWCDSNRGVSGGIGIISDISVDNIGDKLFSRRMMDIIGGELVLVGVSKGVGLFNRELSCGDRVLRKLFQLVFLSILISCWRVLLKVNIVGFVSRMSGSLPSFSESISYADFGAKRGRKMRVCNFFVNTLARGVITSSG</sequence>
<gene>
    <name evidence="1" type="ORF">CDAR_265331</name>
</gene>
<evidence type="ECO:0000313" key="1">
    <source>
        <dbReference type="EMBL" id="GIY76972.1"/>
    </source>
</evidence>
<evidence type="ECO:0000313" key="2">
    <source>
        <dbReference type="Proteomes" id="UP001054837"/>
    </source>
</evidence>